<feature type="chain" id="PRO_5020917816" description="Amine oxidase" evidence="1">
    <location>
        <begin position="24"/>
        <end position="196"/>
    </location>
</feature>
<proteinExistence type="predicted"/>
<evidence type="ECO:0000313" key="3">
    <source>
        <dbReference type="Proteomes" id="UP000306050"/>
    </source>
</evidence>
<evidence type="ECO:0008006" key="4">
    <source>
        <dbReference type="Google" id="ProtNLM"/>
    </source>
</evidence>
<name>A0A4U7KYN0_9BASI</name>
<dbReference type="GeneID" id="40725953"/>
<dbReference type="RefSeq" id="XP_029739947.1">
    <property type="nucleotide sequence ID" value="XM_029883656.1"/>
</dbReference>
<organism evidence="2 3">
    <name type="scientific">Sporisorium graminicola</name>
    <dbReference type="NCBI Taxonomy" id="280036"/>
    <lineage>
        <taxon>Eukaryota</taxon>
        <taxon>Fungi</taxon>
        <taxon>Dikarya</taxon>
        <taxon>Basidiomycota</taxon>
        <taxon>Ustilaginomycotina</taxon>
        <taxon>Ustilaginomycetes</taxon>
        <taxon>Ustilaginales</taxon>
        <taxon>Ustilaginaceae</taxon>
        <taxon>Sporisorium</taxon>
    </lineage>
</organism>
<keyword evidence="3" id="KW-1185">Reference proteome</keyword>
<dbReference type="PROSITE" id="PS51257">
    <property type="entry name" value="PROKAR_LIPOPROTEIN"/>
    <property type="match status" value="1"/>
</dbReference>
<dbReference type="Proteomes" id="UP000306050">
    <property type="component" value="Chromosome SGRAM_19"/>
</dbReference>
<dbReference type="OrthoDB" id="2556115at2759"/>
<feature type="signal peptide" evidence="1">
    <location>
        <begin position="1"/>
        <end position="23"/>
    </location>
</feature>
<comment type="caution">
    <text evidence="2">The sequence shown here is derived from an EMBL/GenBank/DDBJ whole genome shotgun (WGS) entry which is preliminary data.</text>
</comment>
<accession>A0A4U7KYN0</accession>
<dbReference type="KEGG" id="sgra:EX895_003058"/>
<dbReference type="EMBL" id="SRRM01000011">
    <property type="protein sequence ID" value="TKY87962.1"/>
    <property type="molecule type" value="Genomic_DNA"/>
</dbReference>
<protein>
    <recommendedName>
        <fullName evidence="4">Amine oxidase</fullName>
    </recommendedName>
</protein>
<evidence type="ECO:0000256" key="1">
    <source>
        <dbReference type="SAM" id="SignalP"/>
    </source>
</evidence>
<evidence type="ECO:0000313" key="2">
    <source>
        <dbReference type="EMBL" id="TKY87962.1"/>
    </source>
</evidence>
<reference evidence="2 3" key="1">
    <citation type="submission" date="2019-05" db="EMBL/GenBank/DDBJ databases">
        <title>Sporisorium graminicola CBS 10092 draft sequencing and annotation.</title>
        <authorList>
            <person name="Solano-Gonzalez S."/>
            <person name="Caddick M.X."/>
            <person name="Darby A."/>
        </authorList>
    </citation>
    <scope>NUCLEOTIDE SEQUENCE [LARGE SCALE GENOMIC DNA]</scope>
    <source>
        <strain evidence="2 3">CBS 10092</strain>
    </source>
</reference>
<keyword evidence="1" id="KW-0732">Signal</keyword>
<dbReference type="AlphaFoldDB" id="A0A4U7KYN0"/>
<gene>
    <name evidence="2" type="ORF">EX895_003058</name>
</gene>
<sequence>MLASRLVSHIVLLAVLLFAGCSAPETSTKKSGFLSGYAETIKDGRVTDRVQEFITRLSSRQLLSESQIKRWVDSDARADLPARMSLSLFEHGTVTNPQMISLGRDEAGVHLAVSVVKPDLDTAAALAGEPATKAKGWDTRKGVFLLHLHEGEPPRVVGWLMGRNHNSVSRLVNSPDMVSLKMIELRHGLTGISRPA</sequence>